<gene>
    <name evidence="1" type="ORF">NM04_13835</name>
</gene>
<protein>
    <submittedName>
        <fullName evidence="1">Uncharacterized protein</fullName>
    </submittedName>
</protein>
<name>A0A422QJN7_9BURK</name>
<accession>A0A422QJN7</accession>
<organism evidence="1 2">
    <name type="scientific">Massilia aurea</name>
    <dbReference type="NCBI Taxonomy" id="373040"/>
    <lineage>
        <taxon>Bacteria</taxon>
        <taxon>Pseudomonadati</taxon>
        <taxon>Pseudomonadota</taxon>
        <taxon>Betaproteobacteria</taxon>
        <taxon>Burkholderiales</taxon>
        <taxon>Oxalobacteraceae</taxon>
        <taxon>Telluria group</taxon>
        <taxon>Massilia</taxon>
    </lineage>
</organism>
<comment type="caution">
    <text evidence="1">The sequence shown here is derived from an EMBL/GenBank/DDBJ whole genome shotgun (WGS) entry which is preliminary data.</text>
</comment>
<proteinExistence type="predicted"/>
<dbReference type="Proteomes" id="UP000283254">
    <property type="component" value="Unassembled WGS sequence"/>
</dbReference>
<dbReference type="AlphaFoldDB" id="A0A422QJN7"/>
<sequence>MKLRPATGNTNRIDATIKMLAERCDEFINLLMRMPDLTTSANKLKPTMLVAMAEISRDMLVEHTLPGLARTIARTGL</sequence>
<reference evidence="1" key="1">
    <citation type="submission" date="2014-10" db="EMBL/GenBank/DDBJ databases">
        <title>Massilia sp. genome.</title>
        <authorList>
            <person name="Xu B."/>
            <person name="Dai L."/>
            <person name="Huang Z."/>
        </authorList>
    </citation>
    <scope>NUCLEOTIDE SEQUENCE [LARGE SCALE GENOMIC DNA]</scope>
    <source>
        <strain evidence="1">CFS-1</strain>
    </source>
</reference>
<dbReference type="EMBL" id="JSAB01000129">
    <property type="protein sequence ID" value="RNF30205.1"/>
    <property type="molecule type" value="Genomic_DNA"/>
</dbReference>
<keyword evidence="2" id="KW-1185">Reference proteome</keyword>
<evidence type="ECO:0000313" key="2">
    <source>
        <dbReference type="Proteomes" id="UP000283254"/>
    </source>
</evidence>
<evidence type="ECO:0000313" key="1">
    <source>
        <dbReference type="EMBL" id="RNF30205.1"/>
    </source>
</evidence>